<feature type="domain" description="HTH lacI-type" evidence="4">
    <location>
        <begin position="4"/>
        <end position="58"/>
    </location>
</feature>
<dbReference type="PRINTS" id="PR00036">
    <property type="entry name" value="HTHLACI"/>
</dbReference>
<dbReference type="SMART" id="SM00354">
    <property type="entry name" value="HTH_LACI"/>
    <property type="match status" value="1"/>
</dbReference>
<dbReference type="Pfam" id="PF00356">
    <property type="entry name" value="LacI"/>
    <property type="match status" value="1"/>
</dbReference>
<dbReference type="SUPFAM" id="SSF53822">
    <property type="entry name" value="Periplasmic binding protein-like I"/>
    <property type="match status" value="1"/>
</dbReference>
<evidence type="ECO:0000313" key="5">
    <source>
        <dbReference type="EMBL" id="MBM6850582.1"/>
    </source>
</evidence>
<evidence type="ECO:0000256" key="2">
    <source>
        <dbReference type="ARBA" id="ARBA00023125"/>
    </source>
</evidence>
<dbReference type="PROSITE" id="PS50932">
    <property type="entry name" value="HTH_LACI_2"/>
    <property type="match status" value="1"/>
</dbReference>
<dbReference type="Gene3D" id="3.40.50.2300">
    <property type="match status" value="2"/>
</dbReference>
<dbReference type="EMBL" id="JACSNX010000003">
    <property type="protein sequence ID" value="MBM6850582.1"/>
    <property type="molecule type" value="Genomic_DNA"/>
</dbReference>
<keyword evidence="6" id="KW-1185">Reference proteome</keyword>
<comment type="caution">
    <text evidence="5">The sequence shown here is derived from an EMBL/GenBank/DDBJ whole genome shotgun (WGS) entry which is preliminary data.</text>
</comment>
<reference evidence="5 6" key="1">
    <citation type="journal article" date="2021" name="Sci. Rep.">
        <title>The distribution of antibiotic resistance genes in chicken gut microbiota commensals.</title>
        <authorList>
            <person name="Juricova H."/>
            <person name="Matiasovicova J."/>
            <person name="Kubasova T."/>
            <person name="Cejkova D."/>
            <person name="Rychlik I."/>
        </authorList>
    </citation>
    <scope>NUCLEOTIDE SEQUENCE [LARGE SCALE GENOMIC DNA]</scope>
    <source>
        <strain evidence="5 6">An411</strain>
    </source>
</reference>
<dbReference type="GO" id="GO:0003677">
    <property type="term" value="F:DNA binding"/>
    <property type="evidence" value="ECO:0007669"/>
    <property type="project" value="UniProtKB-KW"/>
</dbReference>
<dbReference type="Gene3D" id="1.10.260.40">
    <property type="entry name" value="lambda repressor-like DNA-binding domains"/>
    <property type="match status" value="1"/>
</dbReference>
<evidence type="ECO:0000313" key="6">
    <source>
        <dbReference type="Proteomes" id="UP000719500"/>
    </source>
</evidence>
<accession>A0ABS2FSJ5</accession>
<dbReference type="InterPro" id="IPR000843">
    <property type="entry name" value="HTH_LacI"/>
</dbReference>
<dbReference type="PANTHER" id="PTHR30146:SF109">
    <property type="entry name" value="HTH-TYPE TRANSCRIPTIONAL REGULATOR GALS"/>
    <property type="match status" value="1"/>
</dbReference>
<evidence type="ECO:0000256" key="1">
    <source>
        <dbReference type="ARBA" id="ARBA00023015"/>
    </source>
</evidence>
<evidence type="ECO:0000256" key="3">
    <source>
        <dbReference type="ARBA" id="ARBA00023163"/>
    </source>
</evidence>
<dbReference type="Pfam" id="PF13377">
    <property type="entry name" value="Peripla_BP_3"/>
    <property type="match status" value="1"/>
</dbReference>
<keyword evidence="3" id="KW-0804">Transcription</keyword>
<sequence length="334" mass="37510">MKSVTLKDVARAAGVSYSTVSRALSDSPQIGQETRERIRRLCDEMGYTKNYIARSMVMKKTDLIGLVVPSIDNHYMSELAYYAEVRAQARGYNIMLCNSAPDLRQERTVVQLLVNRQVDGILIVPQEHHSCEDLKPYADQVPMVFLSEDLRDQPQSCVTTDNARGAYLGVEYLYSLGHRDILYFGRRRAVTHQLRAEGYLQACRDMGLTPRVVDSSFSRSSPEGGYEMAKELFRKPIDYTAIFASTDSNALGIMRAADEMGIQIPEQLSLMGFDNISASALSRIDLTTVEQSKREMATQAVDILLNKIERGTRGYVHQILMPSLIKRGSCRMVG</sequence>
<dbReference type="CDD" id="cd06267">
    <property type="entry name" value="PBP1_LacI_sugar_binding-like"/>
    <property type="match status" value="1"/>
</dbReference>
<dbReference type="InterPro" id="IPR046335">
    <property type="entry name" value="LacI/GalR-like_sensor"/>
</dbReference>
<dbReference type="PANTHER" id="PTHR30146">
    <property type="entry name" value="LACI-RELATED TRANSCRIPTIONAL REPRESSOR"/>
    <property type="match status" value="1"/>
</dbReference>
<dbReference type="InterPro" id="IPR028082">
    <property type="entry name" value="Peripla_BP_I"/>
</dbReference>
<dbReference type="CDD" id="cd01392">
    <property type="entry name" value="HTH_LacI"/>
    <property type="match status" value="1"/>
</dbReference>
<dbReference type="PROSITE" id="PS00356">
    <property type="entry name" value="HTH_LACI_1"/>
    <property type="match status" value="1"/>
</dbReference>
<dbReference type="InterPro" id="IPR010982">
    <property type="entry name" value="Lambda_DNA-bd_dom_sf"/>
</dbReference>
<dbReference type="Proteomes" id="UP000719500">
    <property type="component" value="Unassembled WGS sequence"/>
</dbReference>
<evidence type="ECO:0000259" key="4">
    <source>
        <dbReference type="PROSITE" id="PS50932"/>
    </source>
</evidence>
<organism evidence="5 6">
    <name type="scientific">Oscillibacter valericigenes</name>
    <dbReference type="NCBI Taxonomy" id="351091"/>
    <lineage>
        <taxon>Bacteria</taxon>
        <taxon>Bacillati</taxon>
        <taxon>Bacillota</taxon>
        <taxon>Clostridia</taxon>
        <taxon>Eubacteriales</taxon>
        <taxon>Oscillospiraceae</taxon>
        <taxon>Oscillibacter</taxon>
    </lineage>
</organism>
<proteinExistence type="predicted"/>
<protein>
    <submittedName>
        <fullName evidence="5">LacI family DNA-binding transcriptional regulator</fullName>
    </submittedName>
</protein>
<dbReference type="RefSeq" id="WP_204802722.1">
    <property type="nucleotide sequence ID" value="NZ_JACSNS010000001.1"/>
</dbReference>
<gene>
    <name evidence="5" type="ORF">H9X91_03905</name>
</gene>
<name>A0ABS2FSJ5_9FIRM</name>
<keyword evidence="2 5" id="KW-0238">DNA-binding</keyword>
<keyword evidence="1" id="KW-0805">Transcription regulation</keyword>
<dbReference type="SUPFAM" id="SSF47413">
    <property type="entry name" value="lambda repressor-like DNA-binding domains"/>
    <property type="match status" value="1"/>
</dbReference>